<evidence type="ECO:0000313" key="1">
    <source>
        <dbReference type="EMBL" id="KAI3724596.1"/>
    </source>
</evidence>
<comment type="caution">
    <text evidence="1">The sequence shown here is derived from an EMBL/GenBank/DDBJ whole genome shotgun (WGS) entry which is preliminary data.</text>
</comment>
<sequence>MFAKAMNELDLDLEVFRYPAINKPAGVVHWTSRRDILLEYVKNVQPELMELFVKRAPQQGVDDGGRGYDEEERFLGYASWGKG</sequence>
<protein>
    <submittedName>
        <fullName evidence="1">Uncharacterized protein</fullName>
    </submittedName>
</protein>
<dbReference type="Proteomes" id="UP001055811">
    <property type="component" value="Linkage Group LG06"/>
</dbReference>
<accession>A0ACB9BRD5</accession>
<proteinExistence type="predicted"/>
<name>A0ACB9BRD5_CICIN</name>
<gene>
    <name evidence="1" type="ORF">L2E82_36379</name>
</gene>
<reference evidence="2" key="1">
    <citation type="journal article" date="2022" name="Mol. Ecol. Resour.">
        <title>The genomes of chicory, endive, great burdock and yacon provide insights into Asteraceae palaeo-polyploidization history and plant inulin production.</title>
        <authorList>
            <person name="Fan W."/>
            <person name="Wang S."/>
            <person name="Wang H."/>
            <person name="Wang A."/>
            <person name="Jiang F."/>
            <person name="Liu H."/>
            <person name="Zhao H."/>
            <person name="Xu D."/>
            <person name="Zhang Y."/>
        </authorList>
    </citation>
    <scope>NUCLEOTIDE SEQUENCE [LARGE SCALE GENOMIC DNA]</scope>
    <source>
        <strain evidence="2">cv. Punajuju</strain>
    </source>
</reference>
<organism evidence="1 2">
    <name type="scientific">Cichorium intybus</name>
    <name type="common">Chicory</name>
    <dbReference type="NCBI Taxonomy" id="13427"/>
    <lineage>
        <taxon>Eukaryota</taxon>
        <taxon>Viridiplantae</taxon>
        <taxon>Streptophyta</taxon>
        <taxon>Embryophyta</taxon>
        <taxon>Tracheophyta</taxon>
        <taxon>Spermatophyta</taxon>
        <taxon>Magnoliopsida</taxon>
        <taxon>eudicotyledons</taxon>
        <taxon>Gunneridae</taxon>
        <taxon>Pentapetalae</taxon>
        <taxon>asterids</taxon>
        <taxon>campanulids</taxon>
        <taxon>Asterales</taxon>
        <taxon>Asteraceae</taxon>
        <taxon>Cichorioideae</taxon>
        <taxon>Cichorieae</taxon>
        <taxon>Cichoriinae</taxon>
        <taxon>Cichorium</taxon>
    </lineage>
</organism>
<evidence type="ECO:0000313" key="2">
    <source>
        <dbReference type="Proteomes" id="UP001055811"/>
    </source>
</evidence>
<dbReference type="EMBL" id="CM042014">
    <property type="protein sequence ID" value="KAI3724596.1"/>
    <property type="molecule type" value="Genomic_DNA"/>
</dbReference>
<keyword evidence="2" id="KW-1185">Reference proteome</keyword>
<reference evidence="1 2" key="2">
    <citation type="journal article" date="2022" name="Mol. Ecol. Resour.">
        <title>The genomes of chicory, endive, great burdock and yacon provide insights into Asteraceae paleo-polyploidization history and plant inulin production.</title>
        <authorList>
            <person name="Fan W."/>
            <person name="Wang S."/>
            <person name="Wang H."/>
            <person name="Wang A."/>
            <person name="Jiang F."/>
            <person name="Liu H."/>
            <person name="Zhao H."/>
            <person name="Xu D."/>
            <person name="Zhang Y."/>
        </authorList>
    </citation>
    <scope>NUCLEOTIDE SEQUENCE [LARGE SCALE GENOMIC DNA]</scope>
    <source>
        <strain evidence="2">cv. Punajuju</strain>
        <tissue evidence="1">Leaves</tissue>
    </source>
</reference>